<protein>
    <submittedName>
        <fullName evidence="2">Uncharacterized protein</fullName>
    </submittedName>
</protein>
<feature type="region of interest" description="Disordered" evidence="1">
    <location>
        <begin position="41"/>
        <end position="60"/>
    </location>
</feature>
<organism evidence="2 3">
    <name type="scientific">Ataeniobius toweri</name>
    <dbReference type="NCBI Taxonomy" id="208326"/>
    <lineage>
        <taxon>Eukaryota</taxon>
        <taxon>Metazoa</taxon>
        <taxon>Chordata</taxon>
        <taxon>Craniata</taxon>
        <taxon>Vertebrata</taxon>
        <taxon>Euteleostomi</taxon>
        <taxon>Actinopterygii</taxon>
        <taxon>Neopterygii</taxon>
        <taxon>Teleostei</taxon>
        <taxon>Neoteleostei</taxon>
        <taxon>Acanthomorphata</taxon>
        <taxon>Ovalentaria</taxon>
        <taxon>Atherinomorphae</taxon>
        <taxon>Cyprinodontiformes</taxon>
        <taxon>Goodeidae</taxon>
        <taxon>Ataeniobius</taxon>
    </lineage>
</organism>
<evidence type="ECO:0000313" key="3">
    <source>
        <dbReference type="Proteomes" id="UP001345963"/>
    </source>
</evidence>
<name>A0ABU7B9J1_9TELE</name>
<dbReference type="Proteomes" id="UP001345963">
    <property type="component" value="Unassembled WGS sequence"/>
</dbReference>
<accession>A0ABU7B9J1</accession>
<evidence type="ECO:0000313" key="2">
    <source>
        <dbReference type="EMBL" id="MED6247251.1"/>
    </source>
</evidence>
<evidence type="ECO:0000256" key="1">
    <source>
        <dbReference type="SAM" id="MobiDB-lite"/>
    </source>
</evidence>
<reference evidence="2 3" key="1">
    <citation type="submission" date="2021-07" db="EMBL/GenBank/DDBJ databases">
        <authorList>
            <person name="Palmer J.M."/>
        </authorList>
    </citation>
    <scope>NUCLEOTIDE SEQUENCE [LARGE SCALE GENOMIC DNA]</scope>
    <source>
        <strain evidence="2 3">AT_MEX2019</strain>
        <tissue evidence="2">Muscle</tissue>
    </source>
</reference>
<gene>
    <name evidence="2" type="ORF">ATANTOWER_015229</name>
</gene>
<proteinExistence type="predicted"/>
<feature type="region of interest" description="Disordered" evidence="1">
    <location>
        <begin position="1"/>
        <end position="31"/>
    </location>
</feature>
<feature type="compositionally biased region" description="Basic and acidic residues" evidence="1">
    <location>
        <begin position="7"/>
        <end position="21"/>
    </location>
</feature>
<keyword evidence="3" id="KW-1185">Reference proteome</keyword>
<comment type="caution">
    <text evidence="2">The sequence shown here is derived from an EMBL/GenBank/DDBJ whole genome shotgun (WGS) entry which is preliminary data.</text>
</comment>
<dbReference type="EMBL" id="JAHUTI010049205">
    <property type="protein sequence ID" value="MED6247251.1"/>
    <property type="molecule type" value="Genomic_DNA"/>
</dbReference>
<sequence>MPKLQSKTKEKLNQTHTDTRSISKGSPEVKQAELQQLCQIQTRRKKTEGKKDSGTNVDLSGIQVDTPEWVWMSEDREGRRLEAEKRCRPTGCLFTNTEDIQVLRPPRNLLAQTPYRGRDRGQVIFSTS</sequence>